<evidence type="ECO:0000313" key="1">
    <source>
        <dbReference type="EMBL" id="CAL1383846.1"/>
    </source>
</evidence>
<keyword evidence="2" id="KW-1185">Reference proteome</keyword>
<accession>A0AAV2ED01</accession>
<organism evidence="1 2">
    <name type="scientific">Linum trigynum</name>
    <dbReference type="NCBI Taxonomy" id="586398"/>
    <lineage>
        <taxon>Eukaryota</taxon>
        <taxon>Viridiplantae</taxon>
        <taxon>Streptophyta</taxon>
        <taxon>Embryophyta</taxon>
        <taxon>Tracheophyta</taxon>
        <taxon>Spermatophyta</taxon>
        <taxon>Magnoliopsida</taxon>
        <taxon>eudicotyledons</taxon>
        <taxon>Gunneridae</taxon>
        <taxon>Pentapetalae</taxon>
        <taxon>rosids</taxon>
        <taxon>fabids</taxon>
        <taxon>Malpighiales</taxon>
        <taxon>Linaceae</taxon>
        <taxon>Linum</taxon>
    </lineage>
</organism>
<dbReference type="AlphaFoldDB" id="A0AAV2ED01"/>
<gene>
    <name evidence="1" type="ORF">LTRI10_LOCUS25088</name>
</gene>
<evidence type="ECO:0000313" key="2">
    <source>
        <dbReference type="Proteomes" id="UP001497516"/>
    </source>
</evidence>
<name>A0AAV2ED01_9ROSI</name>
<proteinExistence type="predicted"/>
<protein>
    <submittedName>
        <fullName evidence="1">Uncharacterized protein</fullName>
    </submittedName>
</protein>
<dbReference type="EMBL" id="OZ034817">
    <property type="protein sequence ID" value="CAL1383846.1"/>
    <property type="molecule type" value="Genomic_DNA"/>
</dbReference>
<dbReference type="Proteomes" id="UP001497516">
    <property type="component" value="Chromosome 4"/>
</dbReference>
<sequence>MEAGTLGVLEGKRRVDGGLDFLLPLVARLLARAWKNVGGWWRCPAAAASSIHLFLSNQCFRESPSLSSLAIASGCDCGCLFLLWQGDKVMVRRGFCEQSNRRVATLLLAFPMGIE</sequence>
<reference evidence="1 2" key="1">
    <citation type="submission" date="2024-04" db="EMBL/GenBank/DDBJ databases">
        <authorList>
            <person name="Fracassetti M."/>
        </authorList>
    </citation>
    <scope>NUCLEOTIDE SEQUENCE [LARGE SCALE GENOMIC DNA]</scope>
</reference>